<dbReference type="EMBL" id="JAEEAQ010000256">
    <property type="protein sequence ID" value="MBI0316095.1"/>
    <property type="molecule type" value="Genomic_DNA"/>
</dbReference>
<name>A0ABS0RFM7_9ACTN</name>
<keyword evidence="2" id="KW-1185">Reference proteome</keyword>
<evidence type="ECO:0000313" key="2">
    <source>
        <dbReference type="Proteomes" id="UP000638849"/>
    </source>
</evidence>
<sequence>LLPEDWPGTELRRRYDAFERDFRAWLPRYAGG</sequence>
<dbReference type="Gene3D" id="1.20.58.1460">
    <property type="match status" value="1"/>
</dbReference>
<organism evidence="1 2">
    <name type="scientific">Streptomyces javensis</name>
    <dbReference type="NCBI Taxonomy" id="114698"/>
    <lineage>
        <taxon>Bacteria</taxon>
        <taxon>Bacillati</taxon>
        <taxon>Actinomycetota</taxon>
        <taxon>Actinomycetes</taxon>
        <taxon>Kitasatosporales</taxon>
        <taxon>Streptomycetaceae</taxon>
        <taxon>Streptomyces</taxon>
        <taxon>Streptomyces violaceusniger group</taxon>
    </lineage>
</organism>
<dbReference type="Proteomes" id="UP000638849">
    <property type="component" value="Unassembled WGS sequence"/>
</dbReference>
<feature type="non-terminal residue" evidence="1">
    <location>
        <position position="1"/>
    </location>
</feature>
<proteinExistence type="predicted"/>
<comment type="caution">
    <text evidence="1">The sequence shown here is derived from an EMBL/GenBank/DDBJ whole genome shotgun (WGS) entry which is preliminary data.</text>
</comment>
<protein>
    <submittedName>
        <fullName evidence="1">PaaX domain-containing protein, C- domain protein</fullName>
    </submittedName>
</protein>
<reference evidence="1 2" key="1">
    <citation type="submission" date="2020-12" db="EMBL/GenBank/DDBJ databases">
        <authorList>
            <person name="Kusuma A.B."/>
            <person name="Nouioui I."/>
            <person name="Goodfellow M."/>
        </authorList>
    </citation>
    <scope>NUCLEOTIDE SEQUENCE [LARGE SCALE GENOMIC DNA]</scope>
    <source>
        <strain evidence="1 2">DSM 41764</strain>
    </source>
</reference>
<gene>
    <name evidence="1" type="ORF">JBF12_24565</name>
</gene>
<accession>A0ABS0RFM7</accession>
<evidence type="ECO:0000313" key="1">
    <source>
        <dbReference type="EMBL" id="MBI0316095.1"/>
    </source>
</evidence>